<proteinExistence type="predicted"/>
<evidence type="ECO:0000256" key="6">
    <source>
        <dbReference type="ARBA" id="ARBA00023211"/>
    </source>
</evidence>
<comment type="cofactor">
    <cofactor evidence="2">
        <name>Ni(2+)</name>
        <dbReference type="ChEBI" id="CHEBI:49786"/>
    </cofactor>
</comment>
<dbReference type="InterPro" id="IPR035073">
    <property type="entry name" value="At2g17340_3_helix_bundle"/>
</dbReference>
<dbReference type="GO" id="GO:0005524">
    <property type="term" value="F:ATP binding"/>
    <property type="evidence" value="ECO:0007669"/>
    <property type="project" value="InterPro"/>
</dbReference>
<comment type="cofactor">
    <cofactor evidence="1">
        <name>Mn(2+)</name>
        <dbReference type="ChEBI" id="CHEBI:29035"/>
    </cofactor>
</comment>
<organism evidence="8">
    <name type="scientific">Tanacetum cinerariifolium</name>
    <name type="common">Dalmatian daisy</name>
    <name type="synonym">Chrysanthemum cinerariifolium</name>
    <dbReference type="NCBI Taxonomy" id="118510"/>
    <lineage>
        <taxon>Eukaryota</taxon>
        <taxon>Viridiplantae</taxon>
        <taxon>Streptophyta</taxon>
        <taxon>Embryophyta</taxon>
        <taxon>Tracheophyta</taxon>
        <taxon>Spermatophyta</taxon>
        <taxon>Magnoliopsida</taxon>
        <taxon>eudicotyledons</taxon>
        <taxon>Gunneridae</taxon>
        <taxon>Pentapetalae</taxon>
        <taxon>asterids</taxon>
        <taxon>campanulids</taxon>
        <taxon>Asterales</taxon>
        <taxon>Asteraceae</taxon>
        <taxon>Asteroideae</taxon>
        <taxon>Anthemideae</taxon>
        <taxon>Anthemidinae</taxon>
        <taxon>Tanacetum</taxon>
    </lineage>
</organism>
<dbReference type="PANTHER" id="PTHR12280">
    <property type="entry name" value="PANTOTHENATE KINASE"/>
    <property type="match status" value="1"/>
</dbReference>
<reference evidence="8" key="1">
    <citation type="journal article" date="2019" name="Sci. Rep.">
        <title>Draft genome of Tanacetum cinerariifolium, the natural source of mosquito coil.</title>
        <authorList>
            <person name="Yamashiro T."/>
            <person name="Shiraishi A."/>
            <person name="Satake H."/>
            <person name="Nakayama K."/>
        </authorList>
    </citation>
    <scope>NUCLEOTIDE SEQUENCE</scope>
</reference>
<dbReference type="InterPro" id="IPR036075">
    <property type="entry name" value="ARMT-1-like_metal-bd_sf"/>
</dbReference>
<dbReference type="EMBL" id="BKCJ010105740">
    <property type="protein sequence ID" value="GEX39373.1"/>
    <property type="molecule type" value="Genomic_DNA"/>
</dbReference>
<dbReference type="GO" id="GO:0005829">
    <property type="term" value="C:cytosol"/>
    <property type="evidence" value="ECO:0007669"/>
    <property type="project" value="TreeGrafter"/>
</dbReference>
<keyword evidence="3" id="KW-0533">Nickel</keyword>
<dbReference type="Gene3D" id="1.20.1700.10">
    <property type="entry name" value="AF1104-like"/>
    <property type="match status" value="1"/>
</dbReference>
<dbReference type="InterPro" id="IPR004567">
    <property type="entry name" value="Type_II_PanK"/>
</dbReference>
<keyword evidence="6" id="KW-0464">Manganese</keyword>
<evidence type="ECO:0000256" key="5">
    <source>
        <dbReference type="ARBA" id="ARBA00022801"/>
    </source>
</evidence>
<dbReference type="InterPro" id="IPR002791">
    <property type="entry name" value="ARMT1-like_metal-bd"/>
</dbReference>
<evidence type="ECO:0000256" key="2">
    <source>
        <dbReference type="ARBA" id="ARBA00001967"/>
    </source>
</evidence>
<dbReference type="AlphaFoldDB" id="A0A699H4E6"/>
<name>A0A699H4E6_TANCI</name>
<dbReference type="SUPFAM" id="SSF111321">
    <property type="entry name" value="AF1104-like"/>
    <property type="match status" value="1"/>
</dbReference>
<keyword evidence="4" id="KW-0479">Metal-binding</keyword>
<dbReference type="GO" id="GO:0016787">
    <property type="term" value="F:hydrolase activity"/>
    <property type="evidence" value="ECO:0007669"/>
    <property type="project" value="UniProtKB-KW"/>
</dbReference>
<evidence type="ECO:0000256" key="1">
    <source>
        <dbReference type="ARBA" id="ARBA00001936"/>
    </source>
</evidence>
<keyword evidence="5" id="KW-0378">Hydrolase</keyword>
<dbReference type="GO" id="GO:0046872">
    <property type="term" value="F:metal ion binding"/>
    <property type="evidence" value="ECO:0007669"/>
    <property type="project" value="UniProtKB-KW"/>
</dbReference>
<feature type="domain" description="Damage-control phosphatase ARMT1-like metal-binding" evidence="7">
    <location>
        <begin position="259"/>
        <end position="304"/>
    </location>
</feature>
<sequence length="323" mass="36253">MSSLCGSCNCRRRLIKSTAFAALLIAIPLIKYVSPLTVPPRSFTPKDGIRISTGNKPSRSFTPLHEGQNISVFLILSSRPKPRPLTFIMSNTRATSFEISNNTCNCLLSYVLASAIQEQKEKVPTGHLTAPQWQTRYLKKKERKKESGVEMESSGEMVVFPLLIENSYRACTIPYRFPSDNPNKPTPIELQWINLFANSIPSFKKRAESDDTVSDAPAKAEKFAQREVKTAHSFQLICFHHNKDAEHPFLLQIGYPFDEENAKAITLFKDVVQLNDAIEDESKRVENLVRGIFAGNIFDLGSAQVTICSFQSKENISSTLLTF</sequence>
<accession>A0A699H4E6</accession>
<dbReference type="Pfam" id="PF01937">
    <property type="entry name" value="ARMT1-like_dom"/>
    <property type="match status" value="1"/>
</dbReference>
<dbReference type="GO" id="GO:0005634">
    <property type="term" value="C:nucleus"/>
    <property type="evidence" value="ECO:0007669"/>
    <property type="project" value="TreeGrafter"/>
</dbReference>
<protein>
    <recommendedName>
        <fullName evidence="7">Damage-control phosphatase ARMT1-like metal-binding domain-containing protein</fullName>
    </recommendedName>
</protein>
<evidence type="ECO:0000313" key="8">
    <source>
        <dbReference type="EMBL" id="GEX39373.1"/>
    </source>
</evidence>
<dbReference type="GO" id="GO:0015937">
    <property type="term" value="P:coenzyme A biosynthetic process"/>
    <property type="evidence" value="ECO:0007669"/>
    <property type="project" value="InterPro"/>
</dbReference>
<dbReference type="GO" id="GO:0004594">
    <property type="term" value="F:pantothenate kinase activity"/>
    <property type="evidence" value="ECO:0007669"/>
    <property type="project" value="TreeGrafter"/>
</dbReference>
<evidence type="ECO:0000256" key="4">
    <source>
        <dbReference type="ARBA" id="ARBA00022723"/>
    </source>
</evidence>
<gene>
    <name evidence="8" type="ORF">Tci_311348</name>
</gene>
<evidence type="ECO:0000256" key="3">
    <source>
        <dbReference type="ARBA" id="ARBA00022596"/>
    </source>
</evidence>
<comment type="caution">
    <text evidence="8">The sequence shown here is derived from an EMBL/GenBank/DDBJ whole genome shotgun (WGS) entry which is preliminary data.</text>
</comment>
<evidence type="ECO:0000259" key="7">
    <source>
        <dbReference type="Pfam" id="PF01937"/>
    </source>
</evidence>
<dbReference type="PANTHER" id="PTHR12280:SF35">
    <property type="entry name" value="4'-PHOSPHOPANTETHEINE PHOSPHATASE"/>
    <property type="match status" value="1"/>
</dbReference>